<feature type="domain" description="NAD(P)-binding" evidence="1">
    <location>
        <begin position="7"/>
        <end position="75"/>
    </location>
</feature>
<gene>
    <name evidence="2" type="ORF">P3G67_32000</name>
</gene>
<dbReference type="PANTHER" id="PTHR48079">
    <property type="entry name" value="PROTEIN YEEZ"/>
    <property type="match status" value="1"/>
</dbReference>
<proteinExistence type="predicted"/>
<dbReference type="InterPro" id="IPR051783">
    <property type="entry name" value="NAD(P)-dependent_oxidoreduct"/>
</dbReference>
<dbReference type="InterPro" id="IPR016040">
    <property type="entry name" value="NAD(P)-bd_dom"/>
</dbReference>
<comment type="caution">
    <text evidence="2">The sequence shown here is derived from an EMBL/GenBank/DDBJ whole genome shotgun (WGS) entry which is preliminary data.</text>
</comment>
<dbReference type="InterPro" id="IPR036291">
    <property type="entry name" value="NAD(P)-bd_dom_sf"/>
</dbReference>
<evidence type="ECO:0000313" key="3">
    <source>
        <dbReference type="Proteomes" id="UP001216579"/>
    </source>
</evidence>
<dbReference type="CDD" id="cd05262">
    <property type="entry name" value="SDR_a7"/>
    <property type="match status" value="1"/>
</dbReference>
<dbReference type="SUPFAM" id="SSF51735">
    <property type="entry name" value="NAD(P)-binding Rossmann-fold domains"/>
    <property type="match status" value="1"/>
</dbReference>
<organism evidence="2 3">
    <name type="scientific">Streptomyces silvisoli</name>
    <dbReference type="NCBI Taxonomy" id="3034235"/>
    <lineage>
        <taxon>Bacteria</taxon>
        <taxon>Bacillati</taxon>
        <taxon>Actinomycetota</taxon>
        <taxon>Actinomycetes</taxon>
        <taxon>Kitasatosporales</taxon>
        <taxon>Streptomycetaceae</taxon>
        <taxon>Streptomyces</taxon>
    </lineage>
</organism>
<keyword evidence="3" id="KW-1185">Reference proteome</keyword>
<evidence type="ECO:0000313" key="2">
    <source>
        <dbReference type="EMBL" id="MDF3293758.1"/>
    </source>
</evidence>
<dbReference type="EMBL" id="JARJBC010000029">
    <property type="protein sequence ID" value="MDF3293758.1"/>
    <property type="molecule type" value="Genomic_DNA"/>
</dbReference>
<protein>
    <submittedName>
        <fullName evidence="2">SDR family oxidoreductase</fullName>
    </submittedName>
</protein>
<reference evidence="2 3" key="1">
    <citation type="submission" date="2023-03" db="EMBL/GenBank/DDBJ databases">
        <title>Draft genome sequence of Streptomyces sp. RB6PN23 isolated from peat swamp forest in Thailand.</title>
        <authorList>
            <person name="Klaysubun C."/>
            <person name="Duangmal K."/>
        </authorList>
    </citation>
    <scope>NUCLEOTIDE SEQUENCE [LARGE SCALE GENOMIC DNA]</scope>
    <source>
        <strain evidence="2 3">RB6PN23</strain>
    </source>
</reference>
<dbReference type="PANTHER" id="PTHR48079:SF9">
    <property type="entry name" value="PUTATIVE-RELATED"/>
    <property type="match status" value="1"/>
</dbReference>
<evidence type="ECO:0000259" key="1">
    <source>
        <dbReference type="Pfam" id="PF13460"/>
    </source>
</evidence>
<accession>A0ABT5ZVB5</accession>
<dbReference type="RefSeq" id="WP_276096622.1">
    <property type="nucleotide sequence ID" value="NZ_JARJBC010000029.1"/>
</dbReference>
<name>A0ABT5ZVB5_9ACTN</name>
<dbReference type="Pfam" id="PF13460">
    <property type="entry name" value="NAD_binding_10"/>
    <property type="match status" value="1"/>
</dbReference>
<sequence>MRVFVTGASGHIASAVIPELLSNGHQVVGLARSDASAAAVEALGAEVRRGDMADQGGLAAAAREADGVIHLAFDHGMMRSGQLAEAAQGELAAVKVFGQVLAGTGKPLVTTSGTLMLAMSGIKDRAGTEEDVVPGGPRVDSENHVIGLAEQGVRSSVVRLAPMVHSDLDKHGFTTALIGFAREHGTAAYVGDGANRWPAADTRDIGVLYRLALEKAPAGTRLHGVGDEGIPFKTVAETIASQLGVEARSVTPEEAPQYLGFLAAFAQMDGLVSNTRTRELLGWEPTRPGWVEDVKSGHYFA</sequence>
<dbReference type="Proteomes" id="UP001216579">
    <property type="component" value="Unassembled WGS sequence"/>
</dbReference>
<dbReference type="Gene3D" id="3.40.50.720">
    <property type="entry name" value="NAD(P)-binding Rossmann-like Domain"/>
    <property type="match status" value="1"/>
</dbReference>